<dbReference type="PANTHER" id="PTHR11473:SF24">
    <property type="entry name" value="PHENYLALANINE-4-HYDROXYLASE"/>
    <property type="match status" value="1"/>
</dbReference>
<evidence type="ECO:0000256" key="5">
    <source>
        <dbReference type="ARBA" id="ARBA00011995"/>
    </source>
</evidence>
<dbReference type="PRINTS" id="PR00372">
    <property type="entry name" value="FYWHYDRXLASE"/>
</dbReference>
<evidence type="ECO:0000259" key="13">
    <source>
        <dbReference type="PROSITE" id="PS51410"/>
    </source>
</evidence>
<evidence type="ECO:0000256" key="2">
    <source>
        <dbReference type="ARBA" id="ARBA00001954"/>
    </source>
</evidence>
<comment type="caution">
    <text evidence="14">The sequence shown here is derived from an EMBL/GenBank/DDBJ whole genome shotgun (WGS) entry which is preliminary data.</text>
</comment>
<dbReference type="NCBIfam" id="TIGR01267">
    <property type="entry name" value="Phe4hydrox_mono"/>
    <property type="match status" value="1"/>
</dbReference>
<comment type="pathway">
    <text evidence="3">Amino-acid degradation; L-phenylalanine degradation; acetoacetate and fumarate from L-phenylalanine: step 1/6.</text>
</comment>
<proteinExistence type="inferred from homology"/>
<dbReference type="InterPro" id="IPR001273">
    <property type="entry name" value="ArAA_hydroxylase"/>
</dbReference>
<keyword evidence="8 14" id="KW-0560">Oxidoreductase</keyword>
<dbReference type="InterPro" id="IPR036329">
    <property type="entry name" value="Aro-AA_hydroxylase_C_sf"/>
</dbReference>
<dbReference type="RefSeq" id="WP_283344381.1">
    <property type="nucleotide sequence ID" value="NZ_JASHIF010000008.1"/>
</dbReference>
<gene>
    <name evidence="14" type="ORF">QM524_09465</name>
</gene>
<comment type="catalytic activity">
    <reaction evidence="1">
        <text>(6R)-L-erythro-5,6,7,8-tetrahydrobiopterin + L-phenylalanine + O2 = (4aS,6R)-4a-hydroxy-L-erythro-5,6,7,8-tetrahydrobiopterin + L-tyrosine</text>
        <dbReference type="Rhea" id="RHEA:20273"/>
        <dbReference type="ChEBI" id="CHEBI:15379"/>
        <dbReference type="ChEBI" id="CHEBI:15642"/>
        <dbReference type="ChEBI" id="CHEBI:58095"/>
        <dbReference type="ChEBI" id="CHEBI:58315"/>
        <dbReference type="ChEBI" id="CHEBI:59560"/>
        <dbReference type="EC" id="1.14.16.1"/>
    </reaction>
</comment>
<dbReference type="SUPFAM" id="SSF56534">
    <property type="entry name" value="Aromatic aminoacid monoxygenases, catalytic and oligomerization domains"/>
    <property type="match status" value="1"/>
</dbReference>
<evidence type="ECO:0000256" key="3">
    <source>
        <dbReference type="ARBA" id="ARBA00005088"/>
    </source>
</evidence>
<evidence type="ECO:0000256" key="4">
    <source>
        <dbReference type="ARBA" id="ARBA00009712"/>
    </source>
</evidence>
<dbReference type="InterPro" id="IPR036951">
    <property type="entry name" value="ArAA_hydroxylase_sf"/>
</dbReference>
<keyword evidence="7" id="KW-0479">Metal-binding</keyword>
<evidence type="ECO:0000313" key="14">
    <source>
        <dbReference type="EMBL" id="MDI9859436.1"/>
    </source>
</evidence>
<keyword evidence="11" id="KW-0585">Phenylalanine catabolism</keyword>
<evidence type="ECO:0000256" key="8">
    <source>
        <dbReference type="ARBA" id="ARBA00023002"/>
    </source>
</evidence>
<dbReference type="GO" id="GO:0004505">
    <property type="term" value="F:phenylalanine 4-monooxygenase activity"/>
    <property type="evidence" value="ECO:0007669"/>
    <property type="project" value="UniProtKB-EC"/>
</dbReference>
<dbReference type="InterPro" id="IPR005960">
    <property type="entry name" value="Phe-4-hydroxylase_mono"/>
</dbReference>
<dbReference type="CDD" id="cd00361">
    <property type="entry name" value="arom_aa_hydroxylase"/>
    <property type="match status" value="1"/>
</dbReference>
<dbReference type="Proteomes" id="UP001236507">
    <property type="component" value="Unassembled WGS sequence"/>
</dbReference>
<evidence type="ECO:0000256" key="9">
    <source>
        <dbReference type="ARBA" id="ARBA00023004"/>
    </source>
</evidence>
<evidence type="ECO:0000256" key="7">
    <source>
        <dbReference type="ARBA" id="ARBA00022723"/>
    </source>
</evidence>
<evidence type="ECO:0000256" key="10">
    <source>
        <dbReference type="ARBA" id="ARBA00023033"/>
    </source>
</evidence>
<comment type="similarity">
    <text evidence="4">Belongs to the biopterin-dependent aromatic amino acid hydroxylase family.</text>
</comment>
<comment type="cofactor">
    <cofactor evidence="2">
        <name>Fe(2+)</name>
        <dbReference type="ChEBI" id="CHEBI:29033"/>
    </cofactor>
</comment>
<protein>
    <recommendedName>
        <fullName evidence="6">Phenylalanine-4-hydroxylase</fullName>
        <ecNumber evidence="5">1.14.16.1</ecNumber>
    </recommendedName>
    <alternativeName>
        <fullName evidence="12">Phe-4-monooxygenase</fullName>
    </alternativeName>
</protein>
<keyword evidence="15" id="KW-1185">Reference proteome</keyword>
<evidence type="ECO:0000256" key="1">
    <source>
        <dbReference type="ARBA" id="ARBA00001060"/>
    </source>
</evidence>
<dbReference type="PROSITE" id="PS51410">
    <property type="entry name" value="BH4_AAA_HYDROXYL_2"/>
    <property type="match status" value="1"/>
</dbReference>
<accession>A0ABT6Y851</accession>
<keyword evidence="9" id="KW-0408">Iron</keyword>
<reference evidence="14 15" key="1">
    <citation type="submission" date="2023-05" db="EMBL/GenBank/DDBJ databases">
        <title>Novel species of genus Flectobacillus isolated from stream in China.</title>
        <authorList>
            <person name="Lu H."/>
        </authorList>
    </citation>
    <scope>NUCLEOTIDE SEQUENCE [LARGE SCALE GENOMIC DNA]</scope>
    <source>
        <strain evidence="14 15">KCTC 42575</strain>
    </source>
</reference>
<dbReference type="Gene3D" id="1.10.800.10">
    <property type="entry name" value="Aromatic amino acid hydroxylase"/>
    <property type="match status" value="1"/>
</dbReference>
<name>A0ABT6Y851_9BACT</name>
<dbReference type="EMBL" id="JASHIF010000008">
    <property type="protein sequence ID" value="MDI9859436.1"/>
    <property type="molecule type" value="Genomic_DNA"/>
</dbReference>
<dbReference type="PANTHER" id="PTHR11473">
    <property type="entry name" value="AROMATIC AMINO ACID HYDROXYLASE"/>
    <property type="match status" value="1"/>
</dbReference>
<evidence type="ECO:0000256" key="11">
    <source>
        <dbReference type="ARBA" id="ARBA00023232"/>
    </source>
</evidence>
<organism evidence="14 15">
    <name type="scientific">Flectobacillus roseus</name>
    <dbReference type="NCBI Taxonomy" id="502259"/>
    <lineage>
        <taxon>Bacteria</taxon>
        <taxon>Pseudomonadati</taxon>
        <taxon>Bacteroidota</taxon>
        <taxon>Cytophagia</taxon>
        <taxon>Cytophagales</taxon>
        <taxon>Flectobacillaceae</taxon>
        <taxon>Flectobacillus</taxon>
    </lineage>
</organism>
<dbReference type="Pfam" id="PF00351">
    <property type="entry name" value="Biopterin_H"/>
    <property type="match status" value="1"/>
</dbReference>
<feature type="domain" description="Biopterin-dependent aromatic amino acid hydroxylase family profile" evidence="13">
    <location>
        <begin position="1"/>
        <end position="294"/>
    </location>
</feature>
<sequence length="294" mass="34600">MMENTTNHGLKNNNVAHNSQLIKKMEYDFKPFSMSQDYDSYTSDDREVWKILFERQMAQLPKVASKEYLAGLERVQFSPEKIPNYAETNVLLRGYTGWQIHVVPGLIANRPFFELMQAKNFCASTWLRKREQLDYLEEPDMFHDIFGHVPLLSNPSICHFLEELARIALRFVDDQEAIEYIARLYWYTIEFGLIREDGELKIYGAGILSSSGESVYSLKADTVERIPYDIVKIFDTPYIKDHYQAQYFVIDSYEDLFHSIPMIEQELEKRMNLKHKKNTFTFHDSEIGQHYASI</sequence>
<dbReference type="NCBIfam" id="NF008877">
    <property type="entry name" value="PRK11913.1-2"/>
    <property type="match status" value="1"/>
</dbReference>
<dbReference type="InterPro" id="IPR019774">
    <property type="entry name" value="Aromatic-AA_hydroxylase_C"/>
</dbReference>
<dbReference type="EC" id="1.14.16.1" evidence="5"/>
<dbReference type="InterPro" id="IPR018301">
    <property type="entry name" value="ArAA_hydroxylase_Fe/CU_BS"/>
</dbReference>
<evidence type="ECO:0000313" key="15">
    <source>
        <dbReference type="Proteomes" id="UP001236507"/>
    </source>
</evidence>
<keyword evidence="10" id="KW-0503">Monooxygenase</keyword>
<dbReference type="PROSITE" id="PS00367">
    <property type="entry name" value="BH4_AAA_HYDROXYL_1"/>
    <property type="match status" value="1"/>
</dbReference>
<evidence type="ECO:0000256" key="6">
    <source>
        <dbReference type="ARBA" id="ARBA00020276"/>
    </source>
</evidence>
<evidence type="ECO:0000256" key="12">
    <source>
        <dbReference type="ARBA" id="ARBA00029922"/>
    </source>
</evidence>